<evidence type="ECO:0000256" key="5">
    <source>
        <dbReference type="ARBA" id="ARBA00022989"/>
    </source>
</evidence>
<dbReference type="Gene3D" id="1.20.1250.20">
    <property type="entry name" value="MFS general substrate transporter like domains"/>
    <property type="match status" value="1"/>
</dbReference>
<evidence type="ECO:0000313" key="9">
    <source>
        <dbReference type="EMBL" id="QEG38279.1"/>
    </source>
</evidence>
<reference evidence="9 10" key="1">
    <citation type="submission" date="2019-08" db="EMBL/GenBank/DDBJ databases">
        <title>Deep-cultivation of Planctomycetes and their phenomic and genomic characterization uncovers novel biology.</title>
        <authorList>
            <person name="Wiegand S."/>
            <person name="Jogler M."/>
            <person name="Boedeker C."/>
            <person name="Pinto D."/>
            <person name="Vollmers J."/>
            <person name="Rivas-Marin E."/>
            <person name="Kohn T."/>
            <person name="Peeters S.H."/>
            <person name="Heuer A."/>
            <person name="Rast P."/>
            <person name="Oberbeckmann S."/>
            <person name="Bunk B."/>
            <person name="Jeske O."/>
            <person name="Meyerdierks A."/>
            <person name="Storesund J.E."/>
            <person name="Kallscheuer N."/>
            <person name="Luecker S."/>
            <person name="Lage O.M."/>
            <person name="Pohl T."/>
            <person name="Merkel B.J."/>
            <person name="Hornburger P."/>
            <person name="Mueller R.-W."/>
            <person name="Bruemmer F."/>
            <person name="Labrenz M."/>
            <person name="Spormann A.M."/>
            <person name="Op den Camp H."/>
            <person name="Overmann J."/>
            <person name="Amann R."/>
            <person name="Jetten M.S.M."/>
            <person name="Mascher T."/>
            <person name="Medema M.H."/>
            <person name="Devos D.P."/>
            <person name="Kaster A.-K."/>
            <person name="Ovreas L."/>
            <person name="Rohde M."/>
            <person name="Galperin M.Y."/>
            <person name="Jogler C."/>
        </authorList>
    </citation>
    <scope>NUCLEOTIDE SEQUENCE [LARGE SCALE GENOMIC DNA]</scope>
    <source>
        <strain evidence="9 10">UC8</strain>
    </source>
</reference>
<feature type="transmembrane region" description="Helical" evidence="7">
    <location>
        <begin position="233"/>
        <end position="254"/>
    </location>
</feature>
<keyword evidence="6 7" id="KW-0472">Membrane</keyword>
<keyword evidence="5 7" id="KW-1133">Transmembrane helix</keyword>
<dbReference type="PANTHER" id="PTHR23513">
    <property type="entry name" value="INTEGRAL MEMBRANE EFFLUX PROTEIN-RELATED"/>
    <property type="match status" value="1"/>
</dbReference>
<evidence type="ECO:0000256" key="7">
    <source>
        <dbReference type="SAM" id="Phobius"/>
    </source>
</evidence>
<dbReference type="SUPFAM" id="SSF103473">
    <property type="entry name" value="MFS general substrate transporter"/>
    <property type="match status" value="1"/>
</dbReference>
<gene>
    <name evidence="9" type="primary">bacE</name>
    <name evidence="9" type="ORF">UC8_02350</name>
</gene>
<keyword evidence="3" id="KW-1003">Cell membrane</keyword>
<protein>
    <submittedName>
        <fullName evidence="9">Bacilysin exporter BacE</fullName>
    </submittedName>
</protein>
<evidence type="ECO:0000256" key="2">
    <source>
        <dbReference type="ARBA" id="ARBA00022448"/>
    </source>
</evidence>
<evidence type="ECO:0000256" key="3">
    <source>
        <dbReference type="ARBA" id="ARBA00022475"/>
    </source>
</evidence>
<keyword evidence="10" id="KW-1185">Reference proteome</keyword>
<dbReference type="GO" id="GO:0005886">
    <property type="term" value="C:plasma membrane"/>
    <property type="evidence" value="ECO:0007669"/>
    <property type="project" value="UniProtKB-SubCell"/>
</dbReference>
<dbReference type="InterPro" id="IPR010290">
    <property type="entry name" value="TM_effector"/>
</dbReference>
<feature type="transmembrane region" description="Helical" evidence="7">
    <location>
        <begin position="177"/>
        <end position="200"/>
    </location>
</feature>
<dbReference type="CDD" id="cd06173">
    <property type="entry name" value="MFS_MefA_like"/>
    <property type="match status" value="1"/>
</dbReference>
<evidence type="ECO:0000256" key="1">
    <source>
        <dbReference type="ARBA" id="ARBA00004651"/>
    </source>
</evidence>
<feature type="domain" description="Major facilitator superfamily (MFS) profile" evidence="8">
    <location>
        <begin position="22"/>
        <end position="413"/>
    </location>
</feature>
<dbReference type="GO" id="GO:0022857">
    <property type="term" value="F:transmembrane transporter activity"/>
    <property type="evidence" value="ECO:0007669"/>
    <property type="project" value="InterPro"/>
</dbReference>
<dbReference type="KEGG" id="rul:UC8_02350"/>
<dbReference type="PANTHER" id="PTHR23513:SF11">
    <property type="entry name" value="STAPHYLOFERRIN A TRANSPORTER"/>
    <property type="match status" value="1"/>
</dbReference>
<dbReference type="AlphaFoldDB" id="A0A5B9QJX6"/>
<dbReference type="InterPro" id="IPR036259">
    <property type="entry name" value="MFS_trans_sf"/>
</dbReference>
<name>A0A5B9QJX6_9BACT</name>
<proteinExistence type="predicted"/>
<dbReference type="RefSeq" id="WP_068142696.1">
    <property type="nucleotide sequence ID" value="NZ_CP042914.1"/>
</dbReference>
<dbReference type="EMBL" id="CP042914">
    <property type="protein sequence ID" value="QEG38279.1"/>
    <property type="molecule type" value="Genomic_DNA"/>
</dbReference>
<organism evidence="9 10">
    <name type="scientific">Roseimaritima ulvae</name>
    <dbReference type="NCBI Taxonomy" id="980254"/>
    <lineage>
        <taxon>Bacteria</taxon>
        <taxon>Pseudomonadati</taxon>
        <taxon>Planctomycetota</taxon>
        <taxon>Planctomycetia</taxon>
        <taxon>Pirellulales</taxon>
        <taxon>Pirellulaceae</taxon>
        <taxon>Roseimaritima</taxon>
    </lineage>
</organism>
<feature type="transmembrane region" description="Helical" evidence="7">
    <location>
        <begin position="87"/>
        <end position="109"/>
    </location>
</feature>
<evidence type="ECO:0000313" key="10">
    <source>
        <dbReference type="Proteomes" id="UP000325286"/>
    </source>
</evidence>
<feature type="transmembrane region" description="Helical" evidence="7">
    <location>
        <begin position="266"/>
        <end position="284"/>
    </location>
</feature>
<dbReference type="InterPro" id="IPR020846">
    <property type="entry name" value="MFS_dom"/>
</dbReference>
<comment type="subcellular location">
    <subcellularLocation>
        <location evidence="1">Cell membrane</location>
        <topology evidence="1">Multi-pass membrane protein</topology>
    </subcellularLocation>
</comment>
<dbReference type="PROSITE" id="PS50850">
    <property type="entry name" value="MFS"/>
    <property type="match status" value="1"/>
</dbReference>
<keyword evidence="4 7" id="KW-0812">Transmembrane</keyword>
<dbReference type="Pfam" id="PF05977">
    <property type="entry name" value="MFS_3"/>
    <property type="match status" value="1"/>
</dbReference>
<sequence>MPADEAPDLSRPTTWQPLQSPMFRMFWLASLASNLGTWIHEVGASWLMTDLVDSAVMVSAVRTSMSLPILFLALPAGVLADRMDRRHLLIMTQLLMLSVAATMAALSWAERVHPMGLLGLTMLMGIGMVLHMPTWQASTPELVPRRMLPQAVAMGSISFNLARSVGPAVGGILVGSFGAWSAFAVNACSFAGVLVVLITWKRTRLEHSNGKSFVESMTEGMRFVRDDRTMRHVLLRVLMFVLPASAMWSQLPLIARYQLLWGSRGFGLLIGGLGLGAVLGAFLIDRVRRRLGSDQLLTVTMLVFAVLLACLAASTSKILSFLIIVPLGGCWMTVLTTLNATAQMTLPQPLRARGMACYLMSLALGMAAGSMIWGQIAQLASPATSVIVAAGVLPVMALVGKSWSVGTSLTEDS</sequence>
<dbReference type="Proteomes" id="UP000325286">
    <property type="component" value="Chromosome"/>
</dbReference>
<feature type="transmembrane region" description="Helical" evidence="7">
    <location>
        <begin position="296"/>
        <end position="315"/>
    </location>
</feature>
<feature type="transmembrane region" description="Helical" evidence="7">
    <location>
        <begin position="60"/>
        <end position="80"/>
    </location>
</feature>
<evidence type="ECO:0000256" key="4">
    <source>
        <dbReference type="ARBA" id="ARBA00022692"/>
    </source>
</evidence>
<accession>A0A5B9QJX6</accession>
<feature type="transmembrane region" description="Helical" evidence="7">
    <location>
        <begin position="115"/>
        <end position="135"/>
    </location>
</feature>
<feature type="transmembrane region" description="Helical" evidence="7">
    <location>
        <begin position="379"/>
        <end position="399"/>
    </location>
</feature>
<feature type="transmembrane region" description="Helical" evidence="7">
    <location>
        <begin position="354"/>
        <end position="373"/>
    </location>
</feature>
<evidence type="ECO:0000259" key="8">
    <source>
        <dbReference type="PROSITE" id="PS50850"/>
    </source>
</evidence>
<feature type="transmembrane region" description="Helical" evidence="7">
    <location>
        <begin position="147"/>
        <end position="165"/>
    </location>
</feature>
<keyword evidence="2" id="KW-0813">Transport</keyword>
<evidence type="ECO:0000256" key="6">
    <source>
        <dbReference type="ARBA" id="ARBA00023136"/>
    </source>
</evidence>
<feature type="transmembrane region" description="Helical" evidence="7">
    <location>
        <begin position="321"/>
        <end position="342"/>
    </location>
</feature>